<gene>
    <name evidence="3" type="ORF">GGG17_00915</name>
</gene>
<name>A0A6I3IPK5_9MICO</name>
<dbReference type="RefSeq" id="WP_154591927.1">
    <property type="nucleotide sequence ID" value="NZ_CP171001.1"/>
</dbReference>
<dbReference type="PANTHER" id="PTHR34703:SF1">
    <property type="entry name" value="ANTIPORTER SUBUNIT MNHG2-RELATED"/>
    <property type="match status" value="1"/>
</dbReference>
<keyword evidence="2" id="KW-0472">Membrane</keyword>
<dbReference type="InterPro" id="IPR005133">
    <property type="entry name" value="PhaG_MnhG_YufB"/>
</dbReference>
<dbReference type="Proteomes" id="UP000431092">
    <property type="component" value="Unassembled WGS sequence"/>
</dbReference>
<keyword evidence="2" id="KW-1133">Transmembrane helix</keyword>
<dbReference type="NCBIfam" id="NF009314">
    <property type="entry name" value="PRK12674.1-2"/>
    <property type="match status" value="1"/>
</dbReference>
<reference evidence="3 4" key="1">
    <citation type="submission" date="2019-11" db="EMBL/GenBank/DDBJ databases">
        <title>Whole genome sequencing identifies a novel species of the genus Arsenicicoccus isolated from human blood.</title>
        <authorList>
            <person name="Jeong J.H."/>
            <person name="Kweon O.J."/>
            <person name="Kim H.R."/>
            <person name="Kim T.-H."/>
            <person name="Ha S.-M."/>
            <person name="Lee M.-K."/>
        </authorList>
    </citation>
    <scope>NUCLEOTIDE SEQUENCE [LARGE SCALE GENOMIC DNA]</scope>
    <source>
        <strain evidence="3 4">MKL-02</strain>
    </source>
</reference>
<keyword evidence="2" id="KW-0812">Transmembrane</keyword>
<feature type="transmembrane region" description="Helical" evidence="2">
    <location>
        <begin position="6"/>
        <end position="30"/>
    </location>
</feature>
<keyword evidence="4" id="KW-1185">Reference proteome</keyword>
<dbReference type="EMBL" id="WLVL01000003">
    <property type="protein sequence ID" value="MTB70559.1"/>
    <property type="molecule type" value="Genomic_DNA"/>
</dbReference>
<proteinExistence type="inferred from homology"/>
<organism evidence="3 4">
    <name type="scientific">Arsenicicoccus cauae</name>
    <dbReference type="NCBI Taxonomy" id="2663847"/>
    <lineage>
        <taxon>Bacteria</taxon>
        <taxon>Bacillati</taxon>
        <taxon>Actinomycetota</taxon>
        <taxon>Actinomycetes</taxon>
        <taxon>Micrococcales</taxon>
        <taxon>Intrasporangiaceae</taxon>
        <taxon>Arsenicicoccus</taxon>
    </lineage>
</organism>
<dbReference type="Pfam" id="PF03334">
    <property type="entry name" value="PhaG_MnhG_YufB"/>
    <property type="match status" value="1"/>
</dbReference>
<evidence type="ECO:0000256" key="2">
    <source>
        <dbReference type="SAM" id="Phobius"/>
    </source>
</evidence>
<feature type="transmembrane region" description="Helical" evidence="2">
    <location>
        <begin position="67"/>
        <end position="88"/>
    </location>
</feature>
<evidence type="ECO:0000313" key="3">
    <source>
        <dbReference type="EMBL" id="MTB70559.1"/>
    </source>
</evidence>
<sequence>MTWTAVADLAALVCLALGSLLCLCAAIGLARFPDLLSRMHAATKPQTLGILLVLLGVGIGRHSPLDVGMLLLVAIFQMASAPVSSHLLSRAAVRTGQVPGVRDDEKVERT</sequence>
<evidence type="ECO:0000256" key="1">
    <source>
        <dbReference type="ARBA" id="ARBA00008404"/>
    </source>
</evidence>
<comment type="caution">
    <text evidence="3">The sequence shown here is derived from an EMBL/GenBank/DDBJ whole genome shotgun (WGS) entry which is preliminary data.</text>
</comment>
<evidence type="ECO:0000313" key="4">
    <source>
        <dbReference type="Proteomes" id="UP000431092"/>
    </source>
</evidence>
<dbReference type="PANTHER" id="PTHR34703">
    <property type="entry name" value="ANTIPORTER SUBUNIT MNHG2-RELATED"/>
    <property type="match status" value="1"/>
</dbReference>
<dbReference type="GO" id="GO:0015385">
    <property type="term" value="F:sodium:proton antiporter activity"/>
    <property type="evidence" value="ECO:0007669"/>
    <property type="project" value="TreeGrafter"/>
</dbReference>
<dbReference type="AlphaFoldDB" id="A0A6I3IPK5"/>
<accession>A0A6I3IPK5</accession>
<comment type="similarity">
    <text evidence="1">Belongs to the CPA3 antiporters (TC 2.A.63) subunit G family.</text>
</comment>
<dbReference type="NCBIfam" id="TIGR01300">
    <property type="entry name" value="CPA3_mnhG_phaG"/>
    <property type="match status" value="1"/>
</dbReference>
<protein>
    <submittedName>
        <fullName evidence="3">Na+/H+ antiporter subunit G</fullName>
    </submittedName>
</protein>